<organism evidence="1">
    <name type="scientific">viral metagenome</name>
    <dbReference type="NCBI Taxonomy" id="1070528"/>
    <lineage>
        <taxon>unclassified sequences</taxon>
        <taxon>metagenomes</taxon>
        <taxon>organismal metagenomes</taxon>
    </lineage>
</organism>
<accession>A0A6C0LZ07</accession>
<protein>
    <submittedName>
        <fullName evidence="1">Uncharacterized protein</fullName>
    </submittedName>
</protein>
<proteinExistence type="predicted"/>
<reference evidence="1" key="1">
    <citation type="journal article" date="2020" name="Nature">
        <title>Giant virus diversity and host interactions through global metagenomics.</title>
        <authorList>
            <person name="Schulz F."/>
            <person name="Roux S."/>
            <person name="Paez-Espino D."/>
            <person name="Jungbluth S."/>
            <person name="Walsh D.A."/>
            <person name="Denef V.J."/>
            <person name="McMahon K.D."/>
            <person name="Konstantinidis K.T."/>
            <person name="Eloe-Fadrosh E.A."/>
            <person name="Kyrpides N.C."/>
            <person name="Woyke T."/>
        </authorList>
    </citation>
    <scope>NUCLEOTIDE SEQUENCE</scope>
    <source>
        <strain evidence="1">GVMAG-S-1017745-26</strain>
    </source>
</reference>
<dbReference type="EMBL" id="MN740585">
    <property type="protein sequence ID" value="QHU35268.1"/>
    <property type="molecule type" value="Genomic_DNA"/>
</dbReference>
<name>A0A6C0LZ07_9ZZZZ</name>
<dbReference type="AlphaFoldDB" id="A0A6C0LZ07"/>
<sequence length="260" mass="31495">MIIYLPQDVNEIIYDFILFSKKHNKYLCISKEITINIMNSQILKRYKLFKDRIIMIKEDNNQYIKHIRENDSYFKKWNIFHLHKWYEKSVCKCVWDKGDYIDAYDYIKGWCPAIIIKSSIERQTRLENNQLTVNYIRYYDVKFLGWSDSFIEKIPITKTAPLGKYTINPSKMYESISRDCSNNKCYWSLCKQENEKKWEMRRIINNIIEDDCVKLISNYGTIYKVTKKNIHNVIRHITDATAFFSLNDENSFLKRRLFEI</sequence>
<evidence type="ECO:0000313" key="1">
    <source>
        <dbReference type="EMBL" id="QHU35268.1"/>
    </source>
</evidence>